<comment type="caution">
    <text evidence="1">The sequence shown here is derived from an EMBL/GenBank/DDBJ whole genome shotgun (WGS) entry which is preliminary data.</text>
</comment>
<dbReference type="OrthoDB" id="726732at2759"/>
<name>A0A5J9UXU0_9POAL</name>
<evidence type="ECO:0000313" key="1">
    <source>
        <dbReference type="EMBL" id="TVU27860.1"/>
    </source>
</evidence>
<keyword evidence="2" id="KW-1185">Reference proteome</keyword>
<protein>
    <submittedName>
        <fullName evidence="1">Uncharacterized protein</fullName>
    </submittedName>
</protein>
<dbReference type="Gramene" id="TVU27860">
    <property type="protein sequence ID" value="TVU27860"/>
    <property type="gene ID" value="EJB05_19361"/>
</dbReference>
<dbReference type="Proteomes" id="UP000324897">
    <property type="component" value="Chromosome 1"/>
</dbReference>
<proteinExistence type="predicted"/>
<sequence length="160" mass="18349">MADASFSAQEQRRADGATQAWDEGDYLLYVQVNKLRRSPRLHLTYENHHHTKNNHQSNQRSTYRQEHRSWGCEQTQWSKEPRLWAVFPPLAQVTLTAEVFRNAPHSPEAENKCISYKVVATVVSPSSFANPCDGGRPCRLQYPLKIAECACHPIEMIINT</sequence>
<evidence type="ECO:0000313" key="2">
    <source>
        <dbReference type="Proteomes" id="UP000324897"/>
    </source>
</evidence>
<reference evidence="1 2" key="1">
    <citation type="journal article" date="2019" name="Sci. Rep.">
        <title>A high-quality genome of Eragrostis curvula grass provides insights into Poaceae evolution and supports new strategies to enhance forage quality.</title>
        <authorList>
            <person name="Carballo J."/>
            <person name="Santos B.A.C.M."/>
            <person name="Zappacosta D."/>
            <person name="Garbus I."/>
            <person name="Selva J.P."/>
            <person name="Gallo C.A."/>
            <person name="Diaz A."/>
            <person name="Albertini E."/>
            <person name="Caccamo M."/>
            <person name="Echenique V."/>
        </authorList>
    </citation>
    <scope>NUCLEOTIDE SEQUENCE [LARGE SCALE GENOMIC DNA]</scope>
    <source>
        <strain evidence="2">cv. Victoria</strain>
        <tissue evidence="1">Leaf</tissue>
    </source>
</reference>
<dbReference type="EMBL" id="RWGY01000011">
    <property type="protein sequence ID" value="TVU27860.1"/>
    <property type="molecule type" value="Genomic_DNA"/>
</dbReference>
<dbReference type="AlphaFoldDB" id="A0A5J9UXU0"/>
<organism evidence="1 2">
    <name type="scientific">Eragrostis curvula</name>
    <name type="common">weeping love grass</name>
    <dbReference type="NCBI Taxonomy" id="38414"/>
    <lineage>
        <taxon>Eukaryota</taxon>
        <taxon>Viridiplantae</taxon>
        <taxon>Streptophyta</taxon>
        <taxon>Embryophyta</taxon>
        <taxon>Tracheophyta</taxon>
        <taxon>Spermatophyta</taxon>
        <taxon>Magnoliopsida</taxon>
        <taxon>Liliopsida</taxon>
        <taxon>Poales</taxon>
        <taxon>Poaceae</taxon>
        <taxon>PACMAD clade</taxon>
        <taxon>Chloridoideae</taxon>
        <taxon>Eragrostideae</taxon>
        <taxon>Eragrostidinae</taxon>
        <taxon>Eragrostis</taxon>
    </lineage>
</organism>
<gene>
    <name evidence="1" type="ORF">EJB05_19361</name>
</gene>
<accession>A0A5J9UXU0</accession>
<feature type="non-terminal residue" evidence="1">
    <location>
        <position position="1"/>
    </location>
</feature>